<dbReference type="NCBIfam" id="TIGR03936">
    <property type="entry name" value="sam_1_link_chp"/>
    <property type="match status" value="1"/>
</dbReference>
<evidence type="ECO:0000313" key="3">
    <source>
        <dbReference type="Proteomes" id="UP000250028"/>
    </source>
</evidence>
<feature type="domain" description="DUF2344" evidence="1">
    <location>
        <begin position="1"/>
        <end position="179"/>
    </location>
</feature>
<dbReference type="AlphaFoldDB" id="A0A2Y9C1L9"/>
<reference evidence="3" key="1">
    <citation type="submission" date="2016-10" db="EMBL/GenBank/DDBJ databases">
        <authorList>
            <person name="Varghese N."/>
            <person name="Submissions S."/>
        </authorList>
    </citation>
    <scope>NUCLEOTIDE SEQUENCE [LARGE SCALE GENOMIC DNA]</scope>
    <source>
        <strain evidence="3">DSM 22951</strain>
    </source>
</reference>
<evidence type="ECO:0000259" key="1">
    <source>
        <dbReference type="Pfam" id="PF10105"/>
    </source>
</evidence>
<dbReference type="Proteomes" id="UP000250028">
    <property type="component" value="Unassembled WGS sequence"/>
</dbReference>
<evidence type="ECO:0000313" key="2">
    <source>
        <dbReference type="EMBL" id="SSA34563.1"/>
    </source>
</evidence>
<protein>
    <submittedName>
        <fullName evidence="2">Radical SAM-linked protein</fullName>
    </submittedName>
</protein>
<dbReference type="Pfam" id="PF10105">
    <property type="entry name" value="DUF2344"/>
    <property type="match status" value="1"/>
</dbReference>
<name>A0A2Y9C1L9_9MICO</name>
<sequence length="218" mass="23498">MRLQYAKRGRLRFSSSRDFQRALERAIRRAGLPIAFSAGFHPHPKISYANAAPTGAASEAEYFEIQLTRECEPDQVRAELDAALPPGLDIVRAVTAGPGGLADRLEASSWQLAFAPDTDVAALRSAVHHLLQTEQVEVTRMMKAGPKTFDMRAALVDAQVSDDGQLRIVVRHQAPSIRPDDVVKALESVAGFSTPRPPVATRLAQGPLVGTSIGDPLG</sequence>
<gene>
    <name evidence="2" type="ORF">SAMN04489750_1887</name>
</gene>
<proteinExistence type="predicted"/>
<accession>A0A2Y9C1L9</accession>
<dbReference type="OrthoDB" id="9780488at2"/>
<dbReference type="EMBL" id="UESZ01000001">
    <property type="protein sequence ID" value="SSA34563.1"/>
    <property type="molecule type" value="Genomic_DNA"/>
</dbReference>
<keyword evidence="3" id="KW-1185">Reference proteome</keyword>
<dbReference type="InterPro" id="IPR018768">
    <property type="entry name" value="DUF2344"/>
</dbReference>
<organism evidence="2 3">
    <name type="scientific">Branchiibius hedensis</name>
    <dbReference type="NCBI Taxonomy" id="672460"/>
    <lineage>
        <taxon>Bacteria</taxon>
        <taxon>Bacillati</taxon>
        <taxon>Actinomycetota</taxon>
        <taxon>Actinomycetes</taxon>
        <taxon>Micrococcales</taxon>
        <taxon>Dermacoccaceae</taxon>
        <taxon>Branchiibius</taxon>
    </lineage>
</organism>